<name>A0A923KLU2_9BURK</name>
<sequence>MRFLNDRRFAFLLYLTAVGLMLIFPSWASAHESAEHAGSGFGAGILHPLTGVDHLLMLISVACFSSRVSSLKAKFFSLCFLLALTLGFFVGLNGIGLGFVENGIVLSLLLMALLLISARQLPTFASALVIAIFGVMHGVPHGLEMPSSVSSLAYFFGLMLASTATLAVGYVVATCLTRQPRWHRGLAFALCAVALVS</sequence>
<proteinExistence type="predicted"/>
<keyword evidence="1" id="KW-0472">Membrane</keyword>
<feature type="transmembrane region" description="Helical" evidence="1">
    <location>
        <begin position="123"/>
        <end position="140"/>
    </location>
</feature>
<feature type="transmembrane region" description="Helical" evidence="1">
    <location>
        <begin position="152"/>
        <end position="176"/>
    </location>
</feature>
<evidence type="ECO:0000313" key="2">
    <source>
        <dbReference type="EMBL" id="MBC3882210.1"/>
    </source>
</evidence>
<evidence type="ECO:0000256" key="1">
    <source>
        <dbReference type="SAM" id="Phobius"/>
    </source>
</evidence>
<keyword evidence="3" id="KW-1185">Reference proteome</keyword>
<protein>
    <submittedName>
        <fullName evidence="2">HupE/UreJ family protein</fullName>
    </submittedName>
</protein>
<dbReference type="InterPro" id="IPR007038">
    <property type="entry name" value="HupE_UreJ"/>
</dbReference>
<dbReference type="RefSeq" id="WP_186916816.1">
    <property type="nucleotide sequence ID" value="NZ_JACOFZ010000004.1"/>
</dbReference>
<organism evidence="2 3">
    <name type="scientific">Undibacterium nitidum</name>
    <dbReference type="NCBI Taxonomy" id="2762298"/>
    <lineage>
        <taxon>Bacteria</taxon>
        <taxon>Pseudomonadati</taxon>
        <taxon>Pseudomonadota</taxon>
        <taxon>Betaproteobacteria</taxon>
        <taxon>Burkholderiales</taxon>
        <taxon>Oxalobacteraceae</taxon>
        <taxon>Undibacterium</taxon>
    </lineage>
</organism>
<comment type="caution">
    <text evidence="2">The sequence shown here is derived from an EMBL/GenBank/DDBJ whole genome shotgun (WGS) entry which is preliminary data.</text>
</comment>
<gene>
    <name evidence="2" type="ORF">H8K36_12530</name>
</gene>
<keyword evidence="1" id="KW-1133">Transmembrane helix</keyword>
<reference evidence="2" key="1">
    <citation type="submission" date="2020-08" db="EMBL/GenBank/DDBJ databases">
        <title>Novel species isolated from subtropical streams in China.</title>
        <authorList>
            <person name="Lu H."/>
        </authorList>
    </citation>
    <scope>NUCLEOTIDE SEQUENCE</scope>
    <source>
        <strain evidence="2">LX22W</strain>
    </source>
</reference>
<feature type="transmembrane region" description="Helical" evidence="1">
    <location>
        <begin position="98"/>
        <end position="116"/>
    </location>
</feature>
<accession>A0A923KLU2</accession>
<dbReference type="Pfam" id="PF04955">
    <property type="entry name" value="HupE_UreJ"/>
    <property type="match status" value="1"/>
</dbReference>
<evidence type="ECO:0000313" key="3">
    <source>
        <dbReference type="Proteomes" id="UP000627446"/>
    </source>
</evidence>
<feature type="transmembrane region" description="Helical" evidence="1">
    <location>
        <begin position="75"/>
        <end position="92"/>
    </location>
</feature>
<dbReference type="EMBL" id="JACOFZ010000004">
    <property type="protein sequence ID" value="MBC3882210.1"/>
    <property type="molecule type" value="Genomic_DNA"/>
</dbReference>
<dbReference type="Proteomes" id="UP000627446">
    <property type="component" value="Unassembled WGS sequence"/>
</dbReference>
<dbReference type="PIRSF" id="PIRSF016919">
    <property type="entry name" value="HupE_UreJ"/>
    <property type="match status" value="1"/>
</dbReference>
<dbReference type="AlphaFoldDB" id="A0A923KLU2"/>
<keyword evidence="1" id="KW-0812">Transmembrane</keyword>
<feature type="transmembrane region" description="Helical" evidence="1">
    <location>
        <begin position="40"/>
        <end position="63"/>
    </location>
</feature>